<sequence>MQRLEVQLSNVKLSYFDEGTGAVILLLHGFPDSADVWRNIIPGLVSAGYRVIAPDLRGFGQSELKPNKDDYKIKFIMQDILELKASLNLTQPVKLVAHDWGANIGWMLISFFPDQFSSYFPISVGHPYAYALDGGFEQKKKGWYTMAFQFEEMAEKMFSQNDWAAFRIFTENNSELDTNWLPDLKRAGRFTAALNLYRANLVPSDNDSKLAPTPVPVHGLYGKNDLYLSQSQMEQSGKYTSGPFNFSLIDGGHWLQIEAPELVLNSILNFYKTL</sequence>
<name>A0A7H1ML42_9LACO</name>
<organism evidence="3 4">
    <name type="scientific">Weissella koreensis</name>
    <dbReference type="NCBI Taxonomy" id="165096"/>
    <lineage>
        <taxon>Bacteria</taxon>
        <taxon>Bacillati</taxon>
        <taxon>Bacillota</taxon>
        <taxon>Bacilli</taxon>
        <taxon>Lactobacillales</taxon>
        <taxon>Lactobacillaceae</taxon>
        <taxon>Weissella</taxon>
    </lineage>
</organism>
<keyword evidence="4" id="KW-1185">Reference proteome</keyword>
<protein>
    <submittedName>
        <fullName evidence="3">Alpha/beta hydrolase</fullName>
    </submittedName>
</protein>
<dbReference type="EMBL" id="CP043431">
    <property type="protein sequence ID" value="QNT64178.1"/>
    <property type="molecule type" value="Genomic_DNA"/>
</dbReference>
<dbReference type="SUPFAM" id="SSF53474">
    <property type="entry name" value="alpha/beta-Hydrolases"/>
    <property type="match status" value="1"/>
</dbReference>
<dbReference type="PRINTS" id="PR00412">
    <property type="entry name" value="EPOXHYDRLASE"/>
</dbReference>
<evidence type="ECO:0000313" key="4">
    <source>
        <dbReference type="Proteomes" id="UP000516446"/>
    </source>
</evidence>
<dbReference type="Gene3D" id="3.40.50.1820">
    <property type="entry name" value="alpha/beta hydrolase"/>
    <property type="match status" value="1"/>
</dbReference>
<dbReference type="Pfam" id="PF00561">
    <property type="entry name" value="Abhydrolase_1"/>
    <property type="match status" value="1"/>
</dbReference>
<dbReference type="RefSeq" id="WP_104914515.1">
    <property type="nucleotide sequence ID" value="NZ_CP026847.1"/>
</dbReference>
<keyword evidence="1 3" id="KW-0378">Hydrolase</keyword>
<dbReference type="PANTHER" id="PTHR43329">
    <property type="entry name" value="EPOXIDE HYDROLASE"/>
    <property type="match status" value="1"/>
</dbReference>
<evidence type="ECO:0000256" key="1">
    <source>
        <dbReference type="ARBA" id="ARBA00022801"/>
    </source>
</evidence>
<dbReference type="InterPro" id="IPR000639">
    <property type="entry name" value="Epox_hydrolase-like"/>
</dbReference>
<gene>
    <name evidence="3" type="ORF">FY536_02330</name>
</gene>
<accession>A0A7H1ML42</accession>
<evidence type="ECO:0000259" key="2">
    <source>
        <dbReference type="Pfam" id="PF00561"/>
    </source>
</evidence>
<feature type="domain" description="AB hydrolase-1" evidence="2">
    <location>
        <begin position="23"/>
        <end position="260"/>
    </location>
</feature>
<reference evidence="3 4" key="1">
    <citation type="submission" date="2019-08" db="EMBL/GenBank/DDBJ databases">
        <authorList>
            <person name="Chang H.C."/>
            <person name="Mun S.Y."/>
        </authorList>
    </citation>
    <scope>NUCLEOTIDE SEQUENCE [LARGE SCALE GENOMIC DNA]</scope>
    <source>
        <strain evidence="3 4">SK</strain>
    </source>
</reference>
<proteinExistence type="predicted"/>
<dbReference type="AlphaFoldDB" id="A0A7H1ML42"/>
<evidence type="ECO:0000313" key="3">
    <source>
        <dbReference type="EMBL" id="QNT64178.1"/>
    </source>
</evidence>
<dbReference type="InterPro" id="IPR029058">
    <property type="entry name" value="AB_hydrolase_fold"/>
</dbReference>
<dbReference type="InterPro" id="IPR000073">
    <property type="entry name" value="AB_hydrolase_1"/>
</dbReference>
<dbReference type="Proteomes" id="UP000516446">
    <property type="component" value="Chromosome"/>
</dbReference>
<dbReference type="GO" id="GO:0016787">
    <property type="term" value="F:hydrolase activity"/>
    <property type="evidence" value="ECO:0007669"/>
    <property type="project" value="UniProtKB-KW"/>
</dbReference>